<dbReference type="Gramene" id="AUR62041885-RA">
    <property type="protein sequence ID" value="AUR62041885-RA:cds"/>
    <property type="gene ID" value="AUR62041885"/>
</dbReference>
<accession>A0A803N7Y1</accession>
<evidence type="ECO:0000256" key="1">
    <source>
        <dbReference type="SAM" id="MobiDB-lite"/>
    </source>
</evidence>
<dbReference type="EnsemblPlants" id="AUR62041885-RA">
    <property type="protein sequence ID" value="AUR62041885-RA:cds"/>
    <property type="gene ID" value="AUR62041885"/>
</dbReference>
<name>A0A803N7Y1_CHEQI</name>
<dbReference type="Proteomes" id="UP000596660">
    <property type="component" value="Unplaced"/>
</dbReference>
<keyword evidence="3" id="KW-1185">Reference proteome</keyword>
<feature type="compositionally biased region" description="Acidic residues" evidence="1">
    <location>
        <begin position="58"/>
        <end position="74"/>
    </location>
</feature>
<dbReference type="AlphaFoldDB" id="A0A803N7Y1"/>
<evidence type="ECO:0000313" key="2">
    <source>
        <dbReference type="EnsemblPlants" id="AUR62041885-RA:cds"/>
    </source>
</evidence>
<reference evidence="2" key="1">
    <citation type="journal article" date="2017" name="Nature">
        <title>The genome of Chenopodium quinoa.</title>
        <authorList>
            <person name="Jarvis D.E."/>
            <person name="Ho Y.S."/>
            <person name="Lightfoot D.J."/>
            <person name="Schmoeckel S.M."/>
            <person name="Li B."/>
            <person name="Borm T.J.A."/>
            <person name="Ohyanagi H."/>
            <person name="Mineta K."/>
            <person name="Michell C.T."/>
            <person name="Saber N."/>
            <person name="Kharbatia N.M."/>
            <person name="Rupper R.R."/>
            <person name="Sharp A.R."/>
            <person name="Dally N."/>
            <person name="Boughton B.A."/>
            <person name="Woo Y.H."/>
            <person name="Gao G."/>
            <person name="Schijlen E.G.W.M."/>
            <person name="Guo X."/>
            <person name="Momin A.A."/>
            <person name="Negrao S."/>
            <person name="Al-Babili S."/>
            <person name="Gehring C."/>
            <person name="Roessner U."/>
            <person name="Jung C."/>
            <person name="Murphy K."/>
            <person name="Arold S.T."/>
            <person name="Gojobori T."/>
            <person name="van der Linden C.G."/>
            <person name="van Loo E.N."/>
            <person name="Jellen E.N."/>
            <person name="Maughan P.J."/>
            <person name="Tester M."/>
        </authorList>
    </citation>
    <scope>NUCLEOTIDE SEQUENCE [LARGE SCALE GENOMIC DNA]</scope>
    <source>
        <strain evidence="2">cv. PI 614886</strain>
    </source>
</reference>
<protein>
    <submittedName>
        <fullName evidence="2">Uncharacterized protein</fullName>
    </submittedName>
</protein>
<proteinExistence type="predicted"/>
<sequence length="249" mass="27745">MRTLSELLGIDLAEALSEGSNLGCAKELQFNNDNGCGFDDTVVGLNGSNEREGSVEFGNDDMIDEDEEDGDDDGQDFEEIWCEEEGEGEENGEFSYEEEVEDGMEMEYEDGGVSGVGENVGGSSFVTPKRKVMVDTFVGEEEELEPLAIGMVFGSWDEVVSYFWRYARQKGFGIVRAASGWAKVKSELGNGKFCKHRRNAKWTCECYGVPSRKRKVDPLKEGLAQDDDSVEKGKQRSVHALWSYIWESV</sequence>
<feature type="region of interest" description="Disordered" evidence="1">
    <location>
        <begin position="47"/>
        <end position="74"/>
    </location>
</feature>
<reference evidence="2" key="2">
    <citation type="submission" date="2021-03" db="UniProtKB">
        <authorList>
            <consortium name="EnsemblPlants"/>
        </authorList>
    </citation>
    <scope>IDENTIFICATION</scope>
</reference>
<organism evidence="2 3">
    <name type="scientific">Chenopodium quinoa</name>
    <name type="common">Quinoa</name>
    <dbReference type="NCBI Taxonomy" id="63459"/>
    <lineage>
        <taxon>Eukaryota</taxon>
        <taxon>Viridiplantae</taxon>
        <taxon>Streptophyta</taxon>
        <taxon>Embryophyta</taxon>
        <taxon>Tracheophyta</taxon>
        <taxon>Spermatophyta</taxon>
        <taxon>Magnoliopsida</taxon>
        <taxon>eudicotyledons</taxon>
        <taxon>Gunneridae</taxon>
        <taxon>Pentapetalae</taxon>
        <taxon>Caryophyllales</taxon>
        <taxon>Chenopodiaceae</taxon>
        <taxon>Chenopodioideae</taxon>
        <taxon>Atripliceae</taxon>
        <taxon>Chenopodium</taxon>
    </lineage>
</organism>
<evidence type="ECO:0000313" key="3">
    <source>
        <dbReference type="Proteomes" id="UP000596660"/>
    </source>
</evidence>